<dbReference type="Proteomes" id="UP001139263">
    <property type="component" value="Unassembled WGS sequence"/>
</dbReference>
<keyword evidence="2" id="KW-0812">Transmembrane</keyword>
<evidence type="ECO:0000313" key="4">
    <source>
        <dbReference type="EMBL" id="MCI0182922.1"/>
    </source>
</evidence>
<feature type="region of interest" description="Disordered" evidence="1">
    <location>
        <begin position="1"/>
        <end position="79"/>
    </location>
</feature>
<dbReference type="GO" id="GO:0046677">
    <property type="term" value="P:response to antibiotic"/>
    <property type="evidence" value="ECO:0007669"/>
    <property type="project" value="InterPro"/>
</dbReference>
<accession>A0A9X2AE35</accession>
<dbReference type="EMBL" id="JALBUF010000002">
    <property type="protein sequence ID" value="MCI0182922.1"/>
    <property type="molecule type" value="Genomic_DNA"/>
</dbReference>
<proteinExistence type="predicted"/>
<dbReference type="GO" id="GO:0030655">
    <property type="term" value="P:beta-lactam antibiotic catabolic process"/>
    <property type="evidence" value="ECO:0007669"/>
    <property type="project" value="InterPro"/>
</dbReference>
<dbReference type="Pfam" id="PF13354">
    <property type="entry name" value="Beta-lactamase2"/>
    <property type="match status" value="1"/>
</dbReference>
<evidence type="ECO:0000256" key="2">
    <source>
        <dbReference type="SAM" id="Phobius"/>
    </source>
</evidence>
<dbReference type="PANTHER" id="PTHR35333:SF3">
    <property type="entry name" value="BETA-LACTAMASE-TYPE TRANSPEPTIDASE FOLD CONTAINING PROTEIN"/>
    <property type="match status" value="1"/>
</dbReference>
<evidence type="ECO:0000313" key="5">
    <source>
        <dbReference type="Proteomes" id="UP001139263"/>
    </source>
</evidence>
<gene>
    <name evidence="4" type="ORF">MM817_01191</name>
</gene>
<feature type="compositionally biased region" description="Polar residues" evidence="1">
    <location>
        <begin position="48"/>
        <end position="63"/>
    </location>
</feature>
<dbReference type="PANTHER" id="PTHR35333">
    <property type="entry name" value="BETA-LACTAMASE"/>
    <property type="match status" value="1"/>
</dbReference>
<dbReference type="InterPro" id="IPR012338">
    <property type="entry name" value="Beta-lactam/transpept-like"/>
</dbReference>
<dbReference type="InterPro" id="IPR000871">
    <property type="entry name" value="Beta-lactam_class-A"/>
</dbReference>
<organism evidence="4 5">
    <name type="scientific">Sulfoacidibacillus ferrooxidans</name>
    <dbReference type="NCBI Taxonomy" id="2005001"/>
    <lineage>
        <taxon>Bacteria</taxon>
        <taxon>Bacillati</taxon>
        <taxon>Bacillota</taxon>
        <taxon>Bacilli</taxon>
        <taxon>Bacillales</taxon>
        <taxon>Alicyclobacillaceae</taxon>
        <taxon>Sulfoacidibacillus</taxon>
    </lineage>
</organism>
<reference evidence="4" key="1">
    <citation type="submission" date="2022-03" db="EMBL/GenBank/DDBJ databases">
        <title>Draft Genome Sequence of Firmicute Strain S0AB, a Heterotrophic Iron/Sulfur-Oxidizing Extreme Acidophile.</title>
        <authorList>
            <person name="Vergara E."/>
            <person name="Pakostova E."/>
            <person name="Johnson D.B."/>
            <person name="Holmes D.S."/>
        </authorList>
    </citation>
    <scope>NUCLEOTIDE SEQUENCE</scope>
    <source>
        <strain evidence="4">S0AB</strain>
    </source>
</reference>
<dbReference type="SUPFAM" id="SSF56601">
    <property type="entry name" value="beta-lactamase/transpeptidase-like"/>
    <property type="match status" value="1"/>
</dbReference>
<feature type="domain" description="Beta-lactamase class A catalytic" evidence="3">
    <location>
        <begin position="164"/>
        <end position="362"/>
    </location>
</feature>
<keyword evidence="2" id="KW-1133">Transmembrane helix</keyword>
<dbReference type="AlphaFoldDB" id="A0A9X2AE35"/>
<evidence type="ECO:0000259" key="3">
    <source>
        <dbReference type="Pfam" id="PF13354"/>
    </source>
</evidence>
<dbReference type="Gene3D" id="3.40.710.10">
    <property type="entry name" value="DD-peptidase/beta-lactamase superfamily"/>
    <property type="match status" value="1"/>
</dbReference>
<keyword evidence="5" id="KW-1185">Reference proteome</keyword>
<feature type="compositionally biased region" description="Basic residues" evidence="1">
    <location>
        <begin position="64"/>
        <end position="79"/>
    </location>
</feature>
<keyword evidence="2" id="KW-0472">Membrane</keyword>
<dbReference type="GO" id="GO:0008800">
    <property type="term" value="F:beta-lactamase activity"/>
    <property type="evidence" value="ECO:0007669"/>
    <property type="project" value="InterPro"/>
</dbReference>
<dbReference type="InterPro" id="IPR045155">
    <property type="entry name" value="Beta-lactam_cat"/>
</dbReference>
<sequence length="391" mass="42976">MYSPFHKFPAKKPATKKKEYGKSPNARKNSVKHSSSSLPTQKRKPIQTLASVSSKSMNHGTKQPNHRRTTTVKKKNKTTSLKVYRRKRLRLLRATSVLIVAILLGLGLKWMAMTGFSQLYGSLRADVLQFTEKSHPLPYTQGAYLSLTREIELYIQKQPGTYGISGADLATGAQFGWQTHQAFSTAQTLALPVVVNLYSEIANHQISAHTIVHVQTTDKEAGTGFIGGLPSGTPLTVTQLAQAAIVNGDVVATNMLIRKLSPDEIDSFINGVGSHETLSDPYLVTSYDLTLYLSYLYTMDQAHPHALAPLMQDLALVKQPSRIAAGLTPGTKILQVTGDWPHEFHNAAIFWIANHPIALSICSSNVNETEANHVEAHIAQLVETFVTNQSR</sequence>
<dbReference type="RefSeq" id="WP_241712518.1">
    <property type="nucleotide sequence ID" value="NZ_JALBUF010000002.1"/>
</dbReference>
<feature type="compositionally biased region" description="Polar residues" evidence="1">
    <location>
        <begin position="26"/>
        <end position="40"/>
    </location>
</feature>
<protein>
    <recommendedName>
        <fullName evidence="3">Beta-lactamase class A catalytic domain-containing protein</fullName>
    </recommendedName>
</protein>
<comment type="caution">
    <text evidence="4">The sequence shown here is derived from an EMBL/GenBank/DDBJ whole genome shotgun (WGS) entry which is preliminary data.</text>
</comment>
<feature type="transmembrane region" description="Helical" evidence="2">
    <location>
        <begin position="91"/>
        <end position="112"/>
    </location>
</feature>
<name>A0A9X2AE35_9BACL</name>
<evidence type="ECO:0000256" key="1">
    <source>
        <dbReference type="SAM" id="MobiDB-lite"/>
    </source>
</evidence>